<evidence type="ECO:0000256" key="8">
    <source>
        <dbReference type="ARBA" id="ARBA00023180"/>
    </source>
</evidence>
<keyword evidence="5 10" id="KW-1133">Transmembrane helix</keyword>
<dbReference type="GO" id="GO:0005886">
    <property type="term" value="C:plasma membrane"/>
    <property type="evidence" value="ECO:0007669"/>
    <property type="project" value="TreeGrafter"/>
</dbReference>
<proteinExistence type="inferred from homology"/>
<organism evidence="12 13">
    <name type="scientific">Oryzias melastigma</name>
    <name type="common">Marine medaka</name>
    <dbReference type="NCBI Taxonomy" id="30732"/>
    <lineage>
        <taxon>Eukaryota</taxon>
        <taxon>Metazoa</taxon>
        <taxon>Chordata</taxon>
        <taxon>Craniata</taxon>
        <taxon>Vertebrata</taxon>
        <taxon>Euteleostomi</taxon>
        <taxon>Actinopterygii</taxon>
        <taxon>Neopterygii</taxon>
        <taxon>Teleostei</taxon>
        <taxon>Neoteleostei</taxon>
        <taxon>Acanthomorphata</taxon>
        <taxon>Ovalentaria</taxon>
        <taxon>Atherinomorphae</taxon>
        <taxon>Beloniformes</taxon>
        <taxon>Adrianichthyidae</taxon>
        <taxon>Oryziinae</taxon>
        <taxon>Oryzias</taxon>
    </lineage>
</organism>
<dbReference type="SMART" id="SM01039">
    <property type="entry name" value="BRICHOS"/>
    <property type="match status" value="1"/>
</dbReference>
<dbReference type="PROSITE" id="PS50869">
    <property type="entry name" value="BRICHOS"/>
    <property type="match status" value="1"/>
</dbReference>
<dbReference type="PANTHER" id="PTHR10962:SF7">
    <property type="entry name" value="INTEGRAL MEMBRANE PROTEIN 2A"/>
    <property type="match status" value="1"/>
</dbReference>
<evidence type="ECO:0000259" key="11">
    <source>
        <dbReference type="PROSITE" id="PS50869"/>
    </source>
</evidence>
<evidence type="ECO:0000256" key="10">
    <source>
        <dbReference type="SAM" id="Phobius"/>
    </source>
</evidence>
<evidence type="ECO:0000256" key="6">
    <source>
        <dbReference type="ARBA" id="ARBA00023136"/>
    </source>
</evidence>
<reference evidence="12" key="1">
    <citation type="journal article" name="BMC Genomics">
        <title>Long-read sequencing and de novo genome assembly of marine medaka (Oryzias melastigma).</title>
        <authorList>
            <person name="Liang P."/>
            <person name="Saqib H.S.A."/>
            <person name="Ni X."/>
            <person name="Shen Y."/>
        </authorList>
    </citation>
    <scope>NUCLEOTIDE SEQUENCE</scope>
    <source>
        <strain evidence="12">Bigg-433</strain>
    </source>
</reference>
<evidence type="ECO:0000256" key="3">
    <source>
        <dbReference type="ARBA" id="ARBA00022692"/>
    </source>
</evidence>
<evidence type="ECO:0000256" key="2">
    <source>
        <dbReference type="ARBA" id="ARBA00006794"/>
    </source>
</evidence>
<feature type="transmembrane region" description="Helical" evidence="10">
    <location>
        <begin position="226"/>
        <end position="250"/>
    </location>
</feature>
<dbReference type="Proteomes" id="UP000646548">
    <property type="component" value="Unassembled WGS sequence"/>
</dbReference>
<keyword evidence="8" id="KW-0325">Glycoprotein</keyword>
<sequence length="429" mass="46939">MAHVPWHPALPGSLSLSLLFWVTSDEGVKKTGAVRDASAKTLPLPLTAITVRSTVAMVAAVVFQSLPAGIGCWLEGLALVSALIIITARCNSHANHSSEQRGAEGGEALVTFPEREDVCRVIDIFNPPPPSSSATGSARQSRGSKVRHSAEPQRISLRSCAAPPKSRSASLCCRNPSSRPRGSMVKIAFNSALAHKALGKENPAAAKDPEVASVPVVTEGSTGRCLLTLLGIAFILSGLIVGAACLYRYFTPKRLYHGAMQFSDVLTPEESQPYYLPRVEEEVEISDNMAVISVPPPRFRPGDPAYILHDFHRKLTAYLDLTLRTCFVIPLNTSVVLPPQDLIDLFSQLMSDSYRSYLVHEDLVVTERIDDVKPLGFYIRRLCDGKETYRMQRRSSLPGGGIQKRSAEDCFTIHHFENKFVTETRICKA</sequence>
<dbReference type="Pfam" id="PF04089">
    <property type="entry name" value="BRICHOS"/>
    <property type="match status" value="1"/>
</dbReference>
<protein>
    <submittedName>
        <fullName evidence="12">Integral membrane protein 2B</fullName>
    </submittedName>
</protein>
<accession>A0A834BX31</accession>
<evidence type="ECO:0000313" key="12">
    <source>
        <dbReference type="EMBL" id="KAF6717843.1"/>
    </source>
</evidence>
<evidence type="ECO:0000256" key="5">
    <source>
        <dbReference type="ARBA" id="ARBA00022989"/>
    </source>
</evidence>
<keyword evidence="7" id="KW-1015">Disulfide bond</keyword>
<gene>
    <name evidence="12" type="ORF">FQA47_025326</name>
</gene>
<evidence type="ECO:0000256" key="7">
    <source>
        <dbReference type="ARBA" id="ARBA00023157"/>
    </source>
</evidence>
<keyword evidence="3 10" id="KW-0812">Transmembrane</keyword>
<dbReference type="GO" id="GO:0005794">
    <property type="term" value="C:Golgi apparatus"/>
    <property type="evidence" value="ECO:0007669"/>
    <property type="project" value="TreeGrafter"/>
</dbReference>
<keyword evidence="4" id="KW-0735">Signal-anchor</keyword>
<dbReference type="AlphaFoldDB" id="A0A834BX31"/>
<dbReference type="GO" id="GO:0070062">
    <property type="term" value="C:extracellular exosome"/>
    <property type="evidence" value="ECO:0007669"/>
    <property type="project" value="TreeGrafter"/>
</dbReference>
<dbReference type="PANTHER" id="PTHR10962">
    <property type="entry name" value="INTEGRAL TRANSMEMBRANE PROTEIN 2"/>
    <property type="match status" value="1"/>
</dbReference>
<evidence type="ECO:0000256" key="9">
    <source>
        <dbReference type="SAM" id="MobiDB-lite"/>
    </source>
</evidence>
<comment type="caution">
    <text evidence="12">The sequence shown here is derived from an EMBL/GenBank/DDBJ whole genome shotgun (WGS) entry which is preliminary data.</text>
</comment>
<dbReference type="InterPro" id="IPR040145">
    <property type="entry name" value="ITM2"/>
</dbReference>
<feature type="domain" description="BRICHOS" evidence="11">
    <location>
        <begin position="299"/>
        <end position="391"/>
    </location>
</feature>
<dbReference type="EMBL" id="WKFB01000800">
    <property type="protein sequence ID" value="KAF6717843.1"/>
    <property type="molecule type" value="Genomic_DNA"/>
</dbReference>
<dbReference type="GO" id="GO:0042985">
    <property type="term" value="P:negative regulation of amyloid precursor protein biosynthetic process"/>
    <property type="evidence" value="ECO:0007669"/>
    <property type="project" value="TreeGrafter"/>
</dbReference>
<dbReference type="InterPro" id="IPR007084">
    <property type="entry name" value="BRICHOS_dom"/>
</dbReference>
<comment type="similarity">
    <text evidence="2">Belongs to the ITM2 family.</text>
</comment>
<comment type="subcellular location">
    <subcellularLocation>
        <location evidence="1">Membrane</location>
        <topology evidence="1">Single-pass type II membrane protein</topology>
    </subcellularLocation>
</comment>
<dbReference type="GO" id="GO:0001540">
    <property type="term" value="F:amyloid-beta binding"/>
    <property type="evidence" value="ECO:0007669"/>
    <property type="project" value="TreeGrafter"/>
</dbReference>
<name>A0A834BX31_ORYME</name>
<keyword evidence="6 10" id="KW-0472">Membrane</keyword>
<evidence type="ECO:0000256" key="1">
    <source>
        <dbReference type="ARBA" id="ARBA00004606"/>
    </source>
</evidence>
<evidence type="ECO:0000256" key="4">
    <source>
        <dbReference type="ARBA" id="ARBA00022968"/>
    </source>
</evidence>
<feature type="region of interest" description="Disordered" evidence="9">
    <location>
        <begin position="126"/>
        <end position="159"/>
    </location>
</feature>
<evidence type="ECO:0000313" key="13">
    <source>
        <dbReference type="Proteomes" id="UP000646548"/>
    </source>
</evidence>